<protein>
    <submittedName>
        <fullName evidence="2">Uncharacterized protein</fullName>
    </submittedName>
</protein>
<feature type="region of interest" description="Disordered" evidence="1">
    <location>
        <begin position="1"/>
        <end position="104"/>
    </location>
</feature>
<evidence type="ECO:0000256" key="1">
    <source>
        <dbReference type="SAM" id="MobiDB-lite"/>
    </source>
</evidence>
<reference evidence="2" key="1">
    <citation type="journal article" date="2021" name="Proc. Natl. Acad. Sci. U.S.A.">
        <title>A Catalog of Tens of Thousands of Viruses from Human Metagenomes Reveals Hidden Associations with Chronic Diseases.</title>
        <authorList>
            <person name="Tisza M.J."/>
            <person name="Buck C.B."/>
        </authorList>
    </citation>
    <scope>NUCLEOTIDE SEQUENCE</scope>
    <source>
        <strain evidence="2">CtjKY6</strain>
    </source>
</reference>
<sequence length="118" mass="12813">MGVQQRGKRERKPQWTSKSTSSKISAATTPRTWRTSWKTSKADPKAPAPAGAFPCPEKAREALRGPSAASEGRPRRRGPARLGCAAPTAAPSNYATSVLRKSRKASRVKLLTLSRNRD</sequence>
<proteinExistence type="predicted"/>
<organism evidence="2">
    <name type="scientific">Siphoviridae sp. ctjKY6</name>
    <dbReference type="NCBI Taxonomy" id="2825631"/>
    <lineage>
        <taxon>Viruses</taxon>
        <taxon>Duplodnaviria</taxon>
        <taxon>Heunggongvirae</taxon>
        <taxon>Uroviricota</taxon>
        <taxon>Caudoviricetes</taxon>
    </lineage>
</organism>
<evidence type="ECO:0000313" key="2">
    <source>
        <dbReference type="EMBL" id="DAF99412.1"/>
    </source>
</evidence>
<accession>A0A8S5UY95</accession>
<feature type="compositionally biased region" description="Basic residues" evidence="1">
    <location>
        <begin position="1"/>
        <end position="11"/>
    </location>
</feature>
<feature type="compositionally biased region" description="Polar residues" evidence="1">
    <location>
        <begin position="30"/>
        <end position="39"/>
    </location>
</feature>
<feature type="compositionally biased region" description="Low complexity" evidence="1">
    <location>
        <begin position="16"/>
        <end position="29"/>
    </location>
</feature>
<name>A0A8S5UY95_9CAUD</name>
<dbReference type="EMBL" id="BK016165">
    <property type="protein sequence ID" value="DAF99412.1"/>
    <property type="molecule type" value="Genomic_DNA"/>
</dbReference>